<evidence type="ECO:0000313" key="2">
    <source>
        <dbReference type="Proteomes" id="UP001302059"/>
    </source>
</evidence>
<dbReference type="RefSeq" id="WP_285524097.1">
    <property type="nucleotide sequence ID" value="NZ_JASNGB010000118.1"/>
</dbReference>
<gene>
    <name evidence="1" type="ORF">QOL99_11880</name>
</gene>
<organism evidence="1 2">
    <name type="scientific">Deinococcus rhizophilus</name>
    <dbReference type="NCBI Taxonomy" id="3049544"/>
    <lineage>
        <taxon>Bacteria</taxon>
        <taxon>Thermotogati</taxon>
        <taxon>Deinococcota</taxon>
        <taxon>Deinococci</taxon>
        <taxon>Deinococcales</taxon>
        <taxon>Deinococcaceae</taxon>
        <taxon>Deinococcus</taxon>
    </lineage>
</organism>
<proteinExistence type="predicted"/>
<sequence length="252" mass="28694">MQTQTSITRTTAALATRPETVQITVTRHHNLSREEALVILSHLATYDGFTRVEVLAETPHRIIRSDELVDRYEDELIDEILGALDAHYSDWEFNWRVDTVGAHGCAPVRVTVKADGEEVEPPEFQLEAFDLLVPEDDIDTHLALYNSEPVRRAYARELLRFAAEYNGMGLRIVYNLNDGSIRTDSRLYRLRDGDVVLDEQEVALGMTPGGPDSEWPAFTEDGDFNEEEFEAFFHGIDDLMPDLEELLERHSS</sequence>
<keyword evidence="2" id="KW-1185">Reference proteome</keyword>
<name>A0ABT7JIT0_9DEIO</name>
<protein>
    <submittedName>
        <fullName evidence="1">Uncharacterized protein</fullName>
    </submittedName>
</protein>
<accession>A0ABT7JIT0</accession>
<comment type="caution">
    <text evidence="1">The sequence shown here is derived from an EMBL/GenBank/DDBJ whole genome shotgun (WGS) entry which is preliminary data.</text>
</comment>
<reference evidence="1 2" key="1">
    <citation type="submission" date="2023-05" db="EMBL/GenBank/DDBJ databases">
        <authorList>
            <person name="Gao F."/>
        </authorList>
    </citation>
    <scope>NUCLEOTIDE SEQUENCE [LARGE SCALE GENOMIC DNA]</scope>
    <source>
        <strain evidence="1 2">MIMF12</strain>
    </source>
</reference>
<dbReference type="EMBL" id="JASNGB010000118">
    <property type="protein sequence ID" value="MDL2344846.1"/>
    <property type="molecule type" value="Genomic_DNA"/>
</dbReference>
<evidence type="ECO:0000313" key="1">
    <source>
        <dbReference type="EMBL" id="MDL2344846.1"/>
    </source>
</evidence>
<dbReference type="Proteomes" id="UP001302059">
    <property type="component" value="Unassembled WGS sequence"/>
</dbReference>